<reference evidence="1 2" key="1">
    <citation type="submission" date="2018-12" db="EMBL/GenBank/DDBJ databases">
        <authorList>
            <consortium name="Pathogen Informatics"/>
        </authorList>
    </citation>
    <scope>NUCLEOTIDE SEQUENCE [LARGE SCALE GENOMIC DNA]</scope>
    <source>
        <strain evidence="1 2">NCTC8271</strain>
    </source>
</reference>
<sequence>MLSILWNLAAFIIALGVLITVHEFGSFLGCPALRCAS</sequence>
<dbReference type="GO" id="GO:0051301">
    <property type="term" value="P:cell division"/>
    <property type="evidence" value="ECO:0007669"/>
    <property type="project" value="UniProtKB-KW"/>
</dbReference>
<gene>
    <name evidence="1" type="primary">rseP_4</name>
    <name evidence="1" type="ORF">NCTC8271_04658</name>
</gene>
<evidence type="ECO:0000313" key="1">
    <source>
        <dbReference type="EMBL" id="VEA42113.1"/>
    </source>
</evidence>
<evidence type="ECO:0000313" key="2">
    <source>
        <dbReference type="Proteomes" id="UP000273655"/>
    </source>
</evidence>
<dbReference type="GO" id="GO:0006508">
    <property type="term" value="P:proteolysis"/>
    <property type="evidence" value="ECO:0007669"/>
    <property type="project" value="UniProtKB-KW"/>
</dbReference>
<keyword evidence="1" id="KW-0645">Protease</keyword>
<proteinExistence type="predicted"/>
<keyword evidence="1" id="KW-0131">Cell cycle</keyword>
<dbReference type="AlphaFoldDB" id="A0A3S4GRZ1"/>
<dbReference type="EMBL" id="LR134148">
    <property type="protein sequence ID" value="VEA42113.1"/>
    <property type="molecule type" value="Genomic_DNA"/>
</dbReference>
<keyword evidence="1" id="KW-0132">Cell division</keyword>
<protein>
    <submittedName>
        <fullName evidence="1">Intramembrane protease RasP/YluC implicated incell division based on FtsL cleavage</fullName>
        <ecNumber evidence="1">3.4.24.-</ecNumber>
    </submittedName>
</protein>
<name>A0A3S4GRZ1_SALET</name>
<dbReference type="GO" id="GO:0008233">
    <property type="term" value="F:peptidase activity"/>
    <property type="evidence" value="ECO:0007669"/>
    <property type="project" value="UniProtKB-KW"/>
</dbReference>
<dbReference type="Proteomes" id="UP000273655">
    <property type="component" value="Chromosome 1"/>
</dbReference>
<accession>A0A3S4GRZ1</accession>
<keyword evidence="1" id="KW-0378">Hydrolase</keyword>
<dbReference type="EC" id="3.4.24.-" evidence="1"/>
<organism evidence="1 2">
    <name type="scientific">Salmonella enterica I</name>
    <dbReference type="NCBI Taxonomy" id="59201"/>
    <lineage>
        <taxon>Bacteria</taxon>
        <taxon>Pseudomonadati</taxon>
        <taxon>Pseudomonadota</taxon>
        <taxon>Gammaproteobacteria</taxon>
        <taxon>Enterobacterales</taxon>
        <taxon>Enterobacteriaceae</taxon>
        <taxon>Salmonella</taxon>
    </lineage>
</organism>